<dbReference type="SUPFAM" id="SSF53098">
    <property type="entry name" value="Ribonuclease H-like"/>
    <property type="match status" value="1"/>
</dbReference>
<dbReference type="Proteomes" id="UP001230005">
    <property type="component" value="Unassembled WGS sequence"/>
</dbReference>
<keyword evidence="2" id="KW-0548">Nucleotidyltransferase</keyword>
<reference evidence="2 3" key="1">
    <citation type="submission" date="2023-07" db="EMBL/GenBank/DDBJ databases">
        <title>Genomic Encyclopedia of Type Strains, Phase IV (KMG-IV): sequencing the most valuable type-strain genomes for metagenomic binning, comparative biology and taxonomic classification.</title>
        <authorList>
            <person name="Goeker M."/>
        </authorList>
    </citation>
    <scope>NUCLEOTIDE SEQUENCE [LARGE SCALE GENOMIC DNA]</scope>
    <source>
        <strain evidence="2 3">DSM 9768</strain>
    </source>
</reference>
<feature type="domain" description="Exonuclease" evidence="1">
    <location>
        <begin position="123"/>
        <end position="291"/>
    </location>
</feature>
<sequence length="291" mass="33629">MRQYKSWNEVPDNLVSKTKLKTMKLVPNEIRATVYQRKNNVYINLYDVSEAKKRKEPTERQLKAIEKAREALIAKKTCPKCKGLLPYILDGGLCEICIEQEWMKKQSERASKMCKDWMVNKEKYLILDTETTGLGNDDEIIELGIINLNGQTIFHSTFKPSKPIEGAASEVHGLTDEMLQDCPLWPIKWQEIQKVISNKTLLIFNSNFDIRMIERTNCKYNIESILPVSICVMETYAKYAESYYYNGKLQWISLQRAIDYEGINIVQQHTAVDDCILTLKLINVMANNISA</sequence>
<dbReference type="Gene3D" id="3.30.420.10">
    <property type="entry name" value="Ribonuclease H-like superfamily/Ribonuclease H"/>
    <property type="match status" value="1"/>
</dbReference>
<evidence type="ECO:0000313" key="2">
    <source>
        <dbReference type="EMBL" id="MDQ0255650.1"/>
    </source>
</evidence>
<keyword evidence="3" id="KW-1185">Reference proteome</keyword>
<dbReference type="EC" id="2.7.7.7" evidence="2"/>
<protein>
    <submittedName>
        <fullName evidence="2">DNA polymerase-3 subunit epsilon</fullName>
        <ecNumber evidence="2">2.7.7.7</ecNumber>
    </submittedName>
</protein>
<dbReference type="Pfam" id="PF00929">
    <property type="entry name" value="RNase_T"/>
    <property type="match status" value="1"/>
</dbReference>
<dbReference type="SMART" id="SM00479">
    <property type="entry name" value="EXOIII"/>
    <property type="match status" value="1"/>
</dbReference>
<accession>A0ABT9ZXH5</accession>
<dbReference type="PANTHER" id="PTHR30231:SF37">
    <property type="entry name" value="EXODEOXYRIBONUCLEASE 10"/>
    <property type="match status" value="1"/>
</dbReference>
<organism evidence="2 3">
    <name type="scientific">Evansella vedderi</name>
    <dbReference type="NCBI Taxonomy" id="38282"/>
    <lineage>
        <taxon>Bacteria</taxon>
        <taxon>Bacillati</taxon>
        <taxon>Bacillota</taxon>
        <taxon>Bacilli</taxon>
        <taxon>Bacillales</taxon>
        <taxon>Bacillaceae</taxon>
        <taxon>Evansella</taxon>
    </lineage>
</organism>
<name>A0ABT9ZXH5_9BACI</name>
<dbReference type="GO" id="GO:0003887">
    <property type="term" value="F:DNA-directed DNA polymerase activity"/>
    <property type="evidence" value="ECO:0007669"/>
    <property type="project" value="UniProtKB-EC"/>
</dbReference>
<dbReference type="InterPro" id="IPR012337">
    <property type="entry name" value="RNaseH-like_sf"/>
</dbReference>
<keyword evidence="2" id="KW-0808">Transferase</keyword>
<dbReference type="EMBL" id="JAUSUG010000011">
    <property type="protein sequence ID" value="MDQ0255650.1"/>
    <property type="molecule type" value="Genomic_DNA"/>
</dbReference>
<gene>
    <name evidence="2" type="ORF">J2S74_003032</name>
</gene>
<dbReference type="PANTHER" id="PTHR30231">
    <property type="entry name" value="DNA POLYMERASE III SUBUNIT EPSILON"/>
    <property type="match status" value="1"/>
</dbReference>
<dbReference type="InterPro" id="IPR013520">
    <property type="entry name" value="Ribonucl_H"/>
</dbReference>
<dbReference type="InterPro" id="IPR036397">
    <property type="entry name" value="RNaseH_sf"/>
</dbReference>
<evidence type="ECO:0000259" key="1">
    <source>
        <dbReference type="SMART" id="SM00479"/>
    </source>
</evidence>
<evidence type="ECO:0000313" key="3">
    <source>
        <dbReference type="Proteomes" id="UP001230005"/>
    </source>
</evidence>
<proteinExistence type="predicted"/>
<comment type="caution">
    <text evidence="2">The sequence shown here is derived from an EMBL/GenBank/DDBJ whole genome shotgun (WGS) entry which is preliminary data.</text>
</comment>
<dbReference type="RefSeq" id="WP_307326691.1">
    <property type="nucleotide sequence ID" value="NZ_JAUSUG010000011.1"/>
</dbReference>
<dbReference type="CDD" id="cd06127">
    <property type="entry name" value="DEDDh"/>
    <property type="match status" value="1"/>
</dbReference>